<evidence type="ECO:0000313" key="2">
    <source>
        <dbReference type="EMBL" id="TQL50712.1"/>
    </source>
</evidence>
<sequence>MRQVVRSPRVLLVAALLLLVVGGAVLGASMRAQHEARGDLNWLRVANDNLELVTQARVDETRGQQSLAITPADDAAYAKHIDLLRDLAADRAEPGLAELQRLDATLGTPQESESVLMGLTLTLDGLREATTDPVIDRLEAAGTRAWWAFWATGLSVAGLLVGALVRGGRGDLGSPSSDR</sequence>
<dbReference type="RefSeq" id="WP_141784808.1">
    <property type="nucleotide sequence ID" value="NZ_BAAAIK010000002.1"/>
</dbReference>
<keyword evidence="1" id="KW-1133">Transmembrane helix</keyword>
<name>A0A542YRI1_9MICO</name>
<keyword evidence="1" id="KW-0812">Transmembrane</keyword>
<keyword evidence="1" id="KW-0472">Membrane</keyword>
<dbReference type="Proteomes" id="UP000319516">
    <property type="component" value="Unassembled WGS sequence"/>
</dbReference>
<protein>
    <recommendedName>
        <fullName evidence="4">Chemoreceptor-like protein with four helix bundle sensory module</fullName>
    </recommendedName>
</protein>
<evidence type="ECO:0008006" key="4">
    <source>
        <dbReference type="Google" id="ProtNLM"/>
    </source>
</evidence>
<proteinExistence type="predicted"/>
<reference evidence="2 3" key="1">
    <citation type="submission" date="2019-06" db="EMBL/GenBank/DDBJ databases">
        <title>Sequencing the genomes of 1000 actinobacteria strains.</title>
        <authorList>
            <person name="Klenk H.-P."/>
        </authorList>
    </citation>
    <scope>NUCLEOTIDE SEQUENCE [LARGE SCALE GENOMIC DNA]</scope>
    <source>
        <strain evidence="2 3">DSM 12335</strain>
    </source>
</reference>
<gene>
    <name evidence="2" type="ORF">FB467_1826</name>
</gene>
<organism evidence="2 3">
    <name type="scientific">Ornithinicoccus hortensis</name>
    <dbReference type="NCBI Taxonomy" id="82346"/>
    <lineage>
        <taxon>Bacteria</taxon>
        <taxon>Bacillati</taxon>
        <taxon>Actinomycetota</taxon>
        <taxon>Actinomycetes</taxon>
        <taxon>Micrococcales</taxon>
        <taxon>Intrasporangiaceae</taxon>
        <taxon>Ornithinicoccus</taxon>
    </lineage>
</organism>
<accession>A0A542YRI1</accession>
<evidence type="ECO:0000256" key="1">
    <source>
        <dbReference type="SAM" id="Phobius"/>
    </source>
</evidence>
<feature type="transmembrane region" description="Helical" evidence="1">
    <location>
        <begin position="145"/>
        <end position="165"/>
    </location>
</feature>
<evidence type="ECO:0000313" key="3">
    <source>
        <dbReference type="Proteomes" id="UP000319516"/>
    </source>
</evidence>
<keyword evidence="3" id="KW-1185">Reference proteome</keyword>
<dbReference type="AlphaFoldDB" id="A0A542YRI1"/>
<dbReference type="EMBL" id="VFOP01000001">
    <property type="protein sequence ID" value="TQL50712.1"/>
    <property type="molecule type" value="Genomic_DNA"/>
</dbReference>
<comment type="caution">
    <text evidence="2">The sequence shown here is derived from an EMBL/GenBank/DDBJ whole genome shotgun (WGS) entry which is preliminary data.</text>
</comment>